<sequence length="278" mass="31073">MPGLNRAGIELSGNRVYQNLYRLVLLGQKEHDYLQTLTTSIRKERYELVLSLKPPAILLSKNFVDPALVKLCEQHGIPLLRSETMSSSDLQTTIGSFLAEELMPFNMIHGVLLEMSGEGILIQGPSGIGKSEIALELMKKGHMLIGDDAIAVGRISQRLLGKADAIVRNFMEVRGLGILNVSRMFGIDRIKRSTYISACVELIKTDNDKHVDFERVGSEQQMMMIEGVKVPYYRFPVSPGRKVADLIEAAVIDLKLRREGHNSAQEFLAQHDKISNKK</sequence>
<evidence type="ECO:0000259" key="11">
    <source>
        <dbReference type="Pfam" id="PF07475"/>
    </source>
</evidence>
<keyword evidence="4" id="KW-0808">Transferase</keyword>
<dbReference type="CDD" id="cd01918">
    <property type="entry name" value="HprK_C"/>
    <property type="match status" value="1"/>
</dbReference>
<evidence type="ECO:0000256" key="7">
    <source>
        <dbReference type="ARBA" id="ARBA00022840"/>
    </source>
</evidence>
<evidence type="ECO:0000313" key="13">
    <source>
        <dbReference type="EMBL" id="CAF3540338.1"/>
    </source>
</evidence>
<comment type="similarity">
    <text evidence="2">Belongs to the HPrK/P family.</text>
</comment>
<keyword evidence="3" id="KW-0723">Serine/threonine-protein kinase</keyword>
<dbReference type="InterPro" id="IPR003755">
    <property type="entry name" value="HPr(Ser)_kin/Pase"/>
</dbReference>
<evidence type="ECO:0000256" key="1">
    <source>
        <dbReference type="ARBA" id="ARBA00001120"/>
    </source>
</evidence>
<evidence type="ECO:0000259" key="10">
    <source>
        <dbReference type="Pfam" id="PF02603"/>
    </source>
</evidence>
<dbReference type="GO" id="GO:0000155">
    <property type="term" value="F:phosphorelay sensor kinase activity"/>
    <property type="evidence" value="ECO:0007669"/>
    <property type="project" value="InterPro"/>
</dbReference>
<evidence type="ECO:0000256" key="4">
    <source>
        <dbReference type="ARBA" id="ARBA00022679"/>
    </source>
</evidence>
<feature type="domain" description="HPr kinase/phosphorylase C-terminal" evidence="11">
    <location>
        <begin position="101"/>
        <end position="269"/>
    </location>
</feature>
<dbReference type="InterPro" id="IPR028979">
    <property type="entry name" value="Ser_kin/Pase_Hpr-like_N_sf"/>
</dbReference>
<dbReference type="GO" id="GO:0004674">
    <property type="term" value="F:protein serine/threonine kinase activity"/>
    <property type="evidence" value="ECO:0007669"/>
    <property type="project" value="UniProtKB-KW"/>
</dbReference>
<comment type="catalytic activity">
    <reaction evidence="9">
        <text>[HPr protein]-O-phospho-L-serine + phosphate + H(+) = [HPr protein]-L-serine + diphosphate</text>
        <dbReference type="Rhea" id="RHEA:46604"/>
        <dbReference type="Rhea" id="RHEA-COMP:11602"/>
        <dbReference type="Rhea" id="RHEA-COMP:11603"/>
        <dbReference type="ChEBI" id="CHEBI:15378"/>
        <dbReference type="ChEBI" id="CHEBI:29999"/>
        <dbReference type="ChEBI" id="CHEBI:33019"/>
        <dbReference type="ChEBI" id="CHEBI:43474"/>
        <dbReference type="ChEBI" id="CHEBI:83421"/>
    </reaction>
</comment>
<evidence type="ECO:0000256" key="8">
    <source>
        <dbReference type="ARBA" id="ARBA00023268"/>
    </source>
</evidence>
<keyword evidence="7" id="KW-0067">ATP-binding</keyword>
<keyword evidence="5" id="KW-0547">Nucleotide-binding</keyword>
<accession>A0A8S2CNP0</accession>
<comment type="caution">
    <text evidence="12">The sequence shown here is derived from an EMBL/GenBank/DDBJ whole genome shotgun (WGS) entry which is preliminary data.</text>
</comment>
<organism evidence="12 14">
    <name type="scientific">Didymodactylos carnosus</name>
    <dbReference type="NCBI Taxonomy" id="1234261"/>
    <lineage>
        <taxon>Eukaryota</taxon>
        <taxon>Metazoa</taxon>
        <taxon>Spiralia</taxon>
        <taxon>Gnathifera</taxon>
        <taxon>Rotifera</taxon>
        <taxon>Eurotatoria</taxon>
        <taxon>Bdelloidea</taxon>
        <taxon>Philodinida</taxon>
        <taxon>Philodinidae</taxon>
        <taxon>Didymodactylos</taxon>
    </lineage>
</organism>
<dbReference type="Proteomes" id="UP000677228">
    <property type="component" value="Unassembled WGS sequence"/>
</dbReference>
<evidence type="ECO:0000256" key="5">
    <source>
        <dbReference type="ARBA" id="ARBA00022741"/>
    </source>
</evidence>
<dbReference type="PANTHER" id="PTHR30305">
    <property type="entry name" value="PROTEIN YJDM-RELATED"/>
    <property type="match status" value="1"/>
</dbReference>
<dbReference type="Gene3D" id="3.40.50.300">
    <property type="entry name" value="P-loop containing nucleotide triphosphate hydrolases"/>
    <property type="match status" value="1"/>
</dbReference>
<dbReference type="Pfam" id="PF07475">
    <property type="entry name" value="Hpr_kinase_C"/>
    <property type="match status" value="1"/>
</dbReference>
<keyword evidence="6" id="KW-0418">Kinase</keyword>
<dbReference type="NCBIfam" id="TIGR00679">
    <property type="entry name" value="hpr-ser"/>
    <property type="match status" value="1"/>
</dbReference>
<gene>
    <name evidence="12" type="ORF">OVA965_LOCUS2528</name>
    <name evidence="13" type="ORF">TMI583_LOCUS2528</name>
</gene>
<dbReference type="Proteomes" id="UP000682733">
    <property type="component" value="Unassembled WGS sequence"/>
</dbReference>
<evidence type="ECO:0008006" key="15">
    <source>
        <dbReference type="Google" id="ProtNLM"/>
    </source>
</evidence>
<dbReference type="PANTHER" id="PTHR30305:SF1">
    <property type="entry name" value="HPR KINASE_PHOSPHORYLASE"/>
    <property type="match status" value="1"/>
</dbReference>
<feature type="domain" description="HPr(Ser) kinase/phosphorylase N-terminal" evidence="10">
    <location>
        <begin position="2"/>
        <end position="98"/>
    </location>
</feature>
<evidence type="ECO:0000256" key="3">
    <source>
        <dbReference type="ARBA" id="ARBA00022527"/>
    </source>
</evidence>
<dbReference type="GO" id="GO:0005524">
    <property type="term" value="F:ATP binding"/>
    <property type="evidence" value="ECO:0007669"/>
    <property type="project" value="UniProtKB-KW"/>
</dbReference>
<dbReference type="AlphaFoldDB" id="A0A8S2CNP0"/>
<evidence type="ECO:0000313" key="12">
    <source>
        <dbReference type="EMBL" id="CAF0760593.1"/>
    </source>
</evidence>
<dbReference type="EMBL" id="CAJNOK010000548">
    <property type="protein sequence ID" value="CAF0760593.1"/>
    <property type="molecule type" value="Genomic_DNA"/>
</dbReference>
<comment type="catalytic activity">
    <reaction evidence="1">
        <text>[HPr protein]-L-serine + ATP = [HPr protein]-O-phospho-L-serine + ADP + H(+)</text>
        <dbReference type="Rhea" id="RHEA:46600"/>
        <dbReference type="Rhea" id="RHEA-COMP:11602"/>
        <dbReference type="Rhea" id="RHEA-COMP:11603"/>
        <dbReference type="ChEBI" id="CHEBI:15378"/>
        <dbReference type="ChEBI" id="CHEBI:29999"/>
        <dbReference type="ChEBI" id="CHEBI:30616"/>
        <dbReference type="ChEBI" id="CHEBI:83421"/>
        <dbReference type="ChEBI" id="CHEBI:456216"/>
    </reaction>
</comment>
<dbReference type="EMBL" id="CAJOBA010000548">
    <property type="protein sequence ID" value="CAF3540338.1"/>
    <property type="molecule type" value="Genomic_DNA"/>
</dbReference>
<dbReference type="SUPFAM" id="SSF53795">
    <property type="entry name" value="PEP carboxykinase-like"/>
    <property type="match status" value="1"/>
</dbReference>
<evidence type="ECO:0000313" key="14">
    <source>
        <dbReference type="Proteomes" id="UP000677228"/>
    </source>
</evidence>
<dbReference type="GO" id="GO:0006109">
    <property type="term" value="P:regulation of carbohydrate metabolic process"/>
    <property type="evidence" value="ECO:0007669"/>
    <property type="project" value="InterPro"/>
</dbReference>
<protein>
    <recommendedName>
        <fullName evidence="15">HPr kinase/phosphorylase</fullName>
    </recommendedName>
</protein>
<dbReference type="SUPFAM" id="SSF75138">
    <property type="entry name" value="HprK N-terminal domain-like"/>
    <property type="match status" value="1"/>
</dbReference>
<dbReference type="InterPro" id="IPR011126">
    <property type="entry name" value="Hpr_kin/Pase_Hpr_N"/>
</dbReference>
<keyword evidence="8" id="KW-0511">Multifunctional enzyme</keyword>
<evidence type="ECO:0000256" key="2">
    <source>
        <dbReference type="ARBA" id="ARBA00006883"/>
    </source>
</evidence>
<dbReference type="Gene3D" id="3.40.1390.20">
    <property type="entry name" value="HprK N-terminal domain-like"/>
    <property type="match status" value="1"/>
</dbReference>
<proteinExistence type="inferred from homology"/>
<dbReference type="Pfam" id="PF02603">
    <property type="entry name" value="Hpr_kinase_N"/>
    <property type="match status" value="1"/>
</dbReference>
<evidence type="ECO:0000256" key="6">
    <source>
        <dbReference type="ARBA" id="ARBA00022777"/>
    </source>
</evidence>
<reference evidence="12" key="1">
    <citation type="submission" date="2021-02" db="EMBL/GenBank/DDBJ databases">
        <authorList>
            <person name="Nowell W R."/>
        </authorList>
    </citation>
    <scope>NUCLEOTIDE SEQUENCE</scope>
</reference>
<dbReference type="InterPro" id="IPR011104">
    <property type="entry name" value="Hpr_kin/Pase_C"/>
</dbReference>
<dbReference type="InterPro" id="IPR027417">
    <property type="entry name" value="P-loop_NTPase"/>
</dbReference>
<name>A0A8S2CNP0_9BILA</name>
<evidence type="ECO:0000256" key="9">
    <source>
        <dbReference type="ARBA" id="ARBA00047657"/>
    </source>
</evidence>